<evidence type="ECO:0000256" key="3">
    <source>
        <dbReference type="ARBA" id="ARBA00022475"/>
    </source>
</evidence>
<dbReference type="InterPro" id="IPR046342">
    <property type="entry name" value="CBS_dom_sf"/>
</dbReference>
<sequence>MNDIATSTLFLILIVLIFVSGYFSGSETGMMSVNRYKLRHLAQGGDKGAKRVSAMLDRPDRLIGLILIGNNLVNIAASAIATIIGMRLYGDYGIALATVVLTLVILIFAEVTPKTIAALHPEKVAYPSSLLLSPLMKIFYPIVATVNFITNNLMRLLGINPKAAGRDTLSAEELRTVVHEAGSLIPSRHQEMLVSILDLEKVTVDDIMIPRNEIVAIDVNDELPAIIRQLNHMQHTLILLYRGEIDDAIGFLHARDILRLLTRTHVDPEKAAIVRAARDIYFIPEGTPLNVQLLKFQRNKERIGLVVDEYGDIQGLVTLEDILEEIVGEFTTNIGGQSHEHMEKHADGSFIVEGTVNLRDLNRELKISLPIDGPKTLNGLIIEEFGDIPEHPMCIRISGYAIEIVSVNDNRIEKVRVQPQTKKRRKLLSKDNKT</sequence>
<keyword evidence="4 10" id="KW-0812">Transmembrane</keyword>
<evidence type="ECO:0000256" key="9">
    <source>
        <dbReference type="PROSITE-ProRule" id="PRU00703"/>
    </source>
</evidence>
<keyword evidence="15" id="KW-1185">Reference proteome</keyword>
<evidence type="ECO:0000256" key="4">
    <source>
        <dbReference type="ARBA" id="ARBA00022692"/>
    </source>
</evidence>
<evidence type="ECO:0000313" key="15">
    <source>
        <dbReference type="Proteomes" id="UP000288395"/>
    </source>
</evidence>
<evidence type="ECO:0000259" key="12">
    <source>
        <dbReference type="PROSITE" id="PS51371"/>
    </source>
</evidence>
<dbReference type="SMART" id="SM01091">
    <property type="entry name" value="CorC_HlyC"/>
    <property type="match status" value="1"/>
</dbReference>
<dbReference type="InterPro" id="IPR036318">
    <property type="entry name" value="FAD-bd_PCMH-like_sf"/>
</dbReference>
<organism evidence="14 15">
    <name type="scientific">Aliidiomarina iranensis</name>
    <dbReference type="NCBI Taxonomy" id="1434071"/>
    <lineage>
        <taxon>Bacteria</taxon>
        <taxon>Pseudomonadati</taxon>
        <taxon>Pseudomonadota</taxon>
        <taxon>Gammaproteobacteria</taxon>
        <taxon>Alteromonadales</taxon>
        <taxon>Idiomarinaceae</taxon>
        <taxon>Aliidiomarina</taxon>
    </lineage>
</organism>
<comment type="caution">
    <text evidence="14">The sequence shown here is derived from an EMBL/GenBank/DDBJ whole genome shotgun (WGS) entry which is preliminary data.</text>
</comment>
<evidence type="ECO:0000256" key="11">
    <source>
        <dbReference type="SAM" id="Phobius"/>
    </source>
</evidence>
<dbReference type="NCBIfam" id="NF008604">
    <property type="entry name" value="PRK11573.1"/>
    <property type="match status" value="1"/>
</dbReference>
<dbReference type="Proteomes" id="UP000288395">
    <property type="component" value="Unassembled WGS sequence"/>
</dbReference>
<feature type="transmembrane region" description="Helical" evidence="11">
    <location>
        <begin position="62"/>
        <end position="86"/>
    </location>
</feature>
<dbReference type="PROSITE" id="PS51846">
    <property type="entry name" value="CNNM"/>
    <property type="match status" value="1"/>
</dbReference>
<evidence type="ECO:0000256" key="1">
    <source>
        <dbReference type="ARBA" id="ARBA00004651"/>
    </source>
</evidence>
<dbReference type="GO" id="GO:0050660">
    <property type="term" value="F:flavin adenine dinucleotide binding"/>
    <property type="evidence" value="ECO:0007669"/>
    <property type="project" value="InterPro"/>
</dbReference>
<feature type="domain" description="CBS" evidence="12">
    <location>
        <begin position="276"/>
        <end position="332"/>
    </location>
</feature>
<gene>
    <name evidence="14" type="ORF">CWE08_09765</name>
</gene>
<dbReference type="InterPro" id="IPR016169">
    <property type="entry name" value="FAD-bd_PCMH_sub2"/>
</dbReference>
<comment type="subcellular location">
    <subcellularLocation>
        <location evidence="1">Cell membrane</location>
        <topology evidence="1">Multi-pass membrane protein</topology>
    </subcellularLocation>
</comment>
<keyword evidence="8 10" id="KW-0472">Membrane</keyword>
<keyword evidence="6 10" id="KW-1133">Transmembrane helix</keyword>
<dbReference type="Pfam" id="PF00571">
    <property type="entry name" value="CBS"/>
    <property type="match status" value="1"/>
</dbReference>
<evidence type="ECO:0000313" key="14">
    <source>
        <dbReference type="EMBL" id="RUO19267.1"/>
    </source>
</evidence>
<evidence type="ECO:0000256" key="10">
    <source>
        <dbReference type="PROSITE-ProRule" id="PRU01193"/>
    </source>
</evidence>
<keyword evidence="7 9" id="KW-0129">CBS domain</keyword>
<dbReference type="SUPFAM" id="SSF56176">
    <property type="entry name" value="FAD-binding/transporter-associated domain-like"/>
    <property type="match status" value="1"/>
</dbReference>
<evidence type="ECO:0000256" key="7">
    <source>
        <dbReference type="ARBA" id="ARBA00023122"/>
    </source>
</evidence>
<accession>A0A432VSD0</accession>
<comment type="similarity">
    <text evidence="2">Belongs to the UPF0053 family.</text>
</comment>
<keyword evidence="5" id="KW-0677">Repeat</keyword>
<dbReference type="AlphaFoldDB" id="A0A432VSD0"/>
<feature type="transmembrane region" description="Helical" evidence="11">
    <location>
        <begin position="124"/>
        <end position="143"/>
    </location>
</feature>
<feature type="transmembrane region" description="Helical" evidence="11">
    <location>
        <begin position="6"/>
        <end position="25"/>
    </location>
</feature>
<protein>
    <submittedName>
        <fullName evidence="14">Magnesium/cobalt efflux protein</fullName>
    </submittedName>
</protein>
<dbReference type="EMBL" id="PIPJ01000008">
    <property type="protein sequence ID" value="RUO19267.1"/>
    <property type="molecule type" value="Genomic_DNA"/>
</dbReference>
<dbReference type="InterPro" id="IPR044751">
    <property type="entry name" value="Ion_transp-like_CBS"/>
</dbReference>
<dbReference type="Gene3D" id="3.10.580.10">
    <property type="entry name" value="CBS-domain"/>
    <property type="match status" value="1"/>
</dbReference>
<evidence type="ECO:0000259" key="13">
    <source>
        <dbReference type="PROSITE" id="PS51846"/>
    </source>
</evidence>
<feature type="transmembrane region" description="Helical" evidence="11">
    <location>
        <begin position="92"/>
        <end position="112"/>
    </location>
</feature>
<dbReference type="Pfam" id="PF03471">
    <property type="entry name" value="CorC_HlyC"/>
    <property type="match status" value="1"/>
</dbReference>
<name>A0A432VSD0_9GAMM</name>
<dbReference type="PANTHER" id="PTHR22777">
    <property type="entry name" value="HEMOLYSIN-RELATED"/>
    <property type="match status" value="1"/>
</dbReference>
<keyword evidence="3" id="KW-1003">Cell membrane</keyword>
<dbReference type="GO" id="GO:0005886">
    <property type="term" value="C:plasma membrane"/>
    <property type="evidence" value="ECO:0007669"/>
    <property type="project" value="UniProtKB-SubCell"/>
</dbReference>
<evidence type="ECO:0000256" key="6">
    <source>
        <dbReference type="ARBA" id="ARBA00022989"/>
    </source>
</evidence>
<reference evidence="15" key="1">
    <citation type="journal article" date="2018" name="Front. Microbiol.">
        <title>Genome-Based Analysis Reveals the Taxonomy and Diversity of the Family Idiomarinaceae.</title>
        <authorList>
            <person name="Liu Y."/>
            <person name="Lai Q."/>
            <person name="Shao Z."/>
        </authorList>
    </citation>
    <scope>NUCLEOTIDE SEQUENCE [LARGE SCALE GENOMIC DNA]</scope>
    <source>
        <strain evidence="15">GBPy7</strain>
    </source>
</reference>
<feature type="domain" description="CNNM transmembrane" evidence="13">
    <location>
        <begin position="2"/>
        <end position="191"/>
    </location>
</feature>
<proteinExistence type="inferred from homology"/>
<dbReference type="CDD" id="cd04590">
    <property type="entry name" value="CBS_pair_CorC_HlyC_assoc"/>
    <property type="match status" value="1"/>
</dbReference>
<evidence type="ECO:0000256" key="8">
    <source>
        <dbReference type="ARBA" id="ARBA00023136"/>
    </source>
</evidence>
<evidence type="ECO:0000256" key="2">
    <source>
        <dbReference type="ARBA" id="ARBA00006337"/>
    </source>
</evidence>
<dbReference type="Gene3D" id="3.30.465.10">
    <property type="match status" value="1"/>
</dbReference>
<dbReference type="RefSeq" id="WP_126767851.1">
    <property type="nucleotide sequence ID" value="NZ_PIPJ01000008.1"/>
</dbReference>
<dbReference type="PROSITE" id="PS51371">
    <property type="entry name" value="CBS"/>
    <property type="match status" value="1"/>
</dbReference>
<evidence type="ECO:0000256" key="5">
    <source>
        <dbReference type="ARBA" id="ARBA00022737"/>
    </source>
</evidence>
<dbReference type="Pfam" id="PF01595">
    <property type="entry name" value="CNNM"/>
    <property type="match status" value="1"/>
</dbReference>
<dbReference type="InterPro" id="IPR002550">
    <property type="entry name" value="CNNM"/>
</dbReference>
<dbReference type="InterPro" id="IPR005170">
    <property type="entry name" value="Transptr-assoc_dom"/>
</dbReference>
<dbReference type="PANTHER" id="PTHR22777:SF32">
    <property type="entry name" value="UPF0053 INNER MEMBRANE PROTEIN YFJD"/>
    <property type="match status" value="1"/>
</dbReference>
<dbReference type="SUPFAM" id="SSF54631">
    <property type="entry name" value="CBS-domain pair"/>
    <property type="match status" value="1"/>
</dbReference>
<dbReference type="OrthoDB" id="9797674at2"/>
<dbReference type="InterPro" id="IPR000644">
    <property type="entry name" value="CBS_dom"/>
</dbReference>